<dbReference type="PANTHER" id="PTHR12349">
    <property type="entry name" value="ANKYRIN REPEAT AND LEM DOMAIN-CONTAINING PROTEIN 2"/>
    <property type="match status" value="1"/>
</dbReference>
<evidence type="ECO:0000256" key="6">
    <source>
        <dbReference type="SAM" id="MobiDB-lite"/>
    </source>
</evidence>
<evidence type="ECO:0000256" key="5">
    <source>
        <dbReference type="PROSITE-ProRule" id="PRU00023"/>
    </source>
</evidence>
<dbReference type="Gene3D" id="1.25.40.20">
    <property type="entry name" value="Ankyrin repeat-containing domain"/>
    <property type="match status" value="1"/>
</dbReference>
<dbReference type="InterPro" id="IPR002110">
    <property type="entry name" value="Ankyrin_rpt"/>
</dbReference>
<keyword evidence="4" id="KW-0131">Cell cycle</keyword>
<dbReference type="InterPro" id="IPR056237">
    <property type="entry name" value="ANKLE2_3rd"/>
</dbReference>
<comment type="caution">
    <text evidence="8">The sequence shown here is derived from an EMBL/GenBank/DDBJ whole genome shotgun (WGS) entry which is preliminary data.</text>
</comment>
<dbReference type="PANTHER" id="PTHR12349:SF4">
    <property type="entry name" value="ANKYRIN REPEAT AND LEM DOMAIN-CONTAINING PROTEIN 2"/>
    <property type="match status" value="1"/>
</dbReference>
<dbReference type="InterPro" id="IPR036770">
    <property type="entry name" value="Ankyrin_rpt-contain_sf"/>
</dbReference>
<evidence type="ECO:0000259" key="7">
    <source>
        <dbReference type="Pfam" id="PF24567"/>
    </source>
</evidence>
<protein>
    <recommendedName>
        <fullName evidence="7">ANKLE2 third alpha/beta domain-containing protein</fullName>
    </recommendedName>
</protein>
<organism evidence="8 9">
    <name type="scientific">Necator americanus</name>
    <name type="common">Human hookworm</name>
    <dbReference type="NCBI Taxonomy" id="51031"/>
    <lineage>
        <taxon>Eukaryota</taxon>
        <taxon>Metazoa</taxon>
        <taxon>Ecdysozoa</taxon>
        <taxon>Nematoda</taxon>
        <taxon>Chromadorea</taxon>
        <taxon>Rhabditida</taxon>
        <taxon>Rhabditina</taxon>
        <taxon>Rhabditomorpha</taxon>
        <taxon>Strongyloidea</taxon>
        <taxon>Ancylostomatidae</taxon>
        <taxon>Bunostominae</taxon>
        <taxon>Necator</taxon>
    </lineage>
</organism>
<evidence type="ECO:0000256" key="3">
    <source>
        <dbReference type="ARBA" id="ARBA00023043"/>
    </source>
</evidence>
<dbReference type="PROSITE" id="PS50297">
    <property type="entry name" value="ANK_REP_REGION"/>
    <property type="match status" value="1"/>
</dbReference>
<evidence type="ECO:0000313" key="9">
    <source>
        <dbReference type="Proteomes" id="UP001303046"/>
    </source>
</evidence>
<keyword evidence="3 5" id="KW-0040">ANK repeat</keyword>
<dbReference type="SMART" id="SM00248">
    <property type="entry name" value="ANK"/>
    <property type="match status" value="2"/>
</dbReference>
<evidence type="ECO:0000256" key="4">
    <source>
        <dbReference type="ARBA" id="ARBA00023306"/>
    </source>
</evidence>
<dbReference type="Pfam" id="PF24567">
    <property type="entry name" value="ANKLE2_3rd"/>
    <property type="match status" value="1"/>
</dbReference>
<accession>A0ABR1DHC8</accession>
<dbReference type="EMBL" id="JAVFWL010000004">
    <property type="protein sequence ID" value="KAK6749371.1"/>
    <property type="molecule type" value="Genomic_DNA"/>
</dbReference>
<gene>
    <name evidence="8" type="primary">Necator_chrIV.g15075</name>
    <name evidence="8" type="ORF">RB195_001780</name>
</gene>
<keyword evidence="2" id="KW-0132">Cell division</keyword>
<keyword evidence="9" id="KW-1185">Reference proteome</keyword>
<proteinExistence type="inferred from homology"/>
<feature type="repeat" description="ANK" evidence="5">
    <location>
        <begin position="728"/>
        <end position="750"/>
    </location>
</feature>
<dbReference type="Pfam" id="PF12796">
    <property type="entry name" value="Ank_2"/>
    <property type="match status" value="1"/>
</dbReference>
<evidence type="ECO:0000256" key="1">
    <source>
        <dbReference type="ARBA" id="ARBA00007597"/>
    </source>
</evidence>
<evidence type="ECO:0000256" key="2">
    <source>
        <dbReference type="ARBA" id="ARBA00022618"/>
    </source>
</evidence>
<evidence type="ECO:0000313" key="8">
    <source>
        <dbReference type="EMBL" id="KAK6749371.1"/>
    </source>
</evidence>
<comment type="similarity">
    <text evidence="1">Belongs to the ANKLE2 family.</text>
</comment>
<name>A0ABR1DHC8_NECAM</name>
<sequence>MPATEKRVKHEEPQSHDVITIISDVNPNLKLVYLDEYTLRKCLDRHSDESVEALPRILQSLCDLLTYRCNNSMRRSIMLEFFRSMAIHGVPFRYVIESRASKFLAREEYNEKYPPTMNMIEFFRDLSSLEYGLRENIWVFHSIQMGSPTPYSTSSLVQRSSSLQALRHQLCMATWKLNYRAVVAQLANSEILRMTSETIERSEKGWRELTYQVQKLIYFDSPITFFMALQCVLTVTHDASFNLGGRLVMLATMQSMIYTTTAARNTILMQLCEVLIAVMLCGDLAEMSAIMGLEHGVHRYNKGYDNVVVWNAYKLMTEYYEWRGRSGFGGMILSTAKSLFEVAESMPAHGILFLETACRIWASSGRCEDKIAEAVSRVLQKCPQLLDRIVELLKAIGLNHEVEIVIEEVCEEGSTLHPSDKAWVGWCQPRIERPERYGNRTNVLTRCVDVLFRFLDHGSNRGNGRALQRYDWWPRFHTVPLPAEAESRRAELLAALAEIRVDWPSSRSGAVETAVGIEVGPWQTAEFIYLIDMGSEEQVASPVYAVYFPADIAKSPRNLFVTLQDAVKFANSPEGKSNGARFNRFGTPKEAMDFFAANECRGFQESSTPTVPSEPVIPHPSVSRIQMNDFKRAIEKGTIEAVSDLIHANPRFLVNTSGDTAAIVMEGFRFNALHIAARHGKTDVVEKVLQLVSNTSFLADLYGTSEEDTRFRVENILVSYVNTPDKGNCETPLHLAAKFGHVDVVKALVNQPLTDRRALNKEGQTALDIACARYTGNDKRERKAEMELLLGGYFVALYRSVDNSILPKIASYECFPKTSISNDDKDISSPLLPDFKLAAYAGPFGSDKKAAEFHNAWTGSEKNVRLTDVDKGYERVGRELSTKHKVNWAESWCFMDRLVDIRTEEGLSLLNDYLGSVRRRESVSPKRVDQLRRKLKFDEEDELPEILTPSEDEENKAEEDQEEEFEDAMESIDEIILNDSLASLPDRLGALSLSSPHIAIHSDEGRTPPKDLADFFTPPATPPPVFLLENPSKVDNDVMTALAGVSQKQIDSFPHVRLFTEKLRRLSNKVRAEWPALDSPRRAQLPSRLYK</sequence>
<dbReference type="PROSITE" id="PS50088">
    <property type="entry name" value="ANK_REPEAT"/>
    <property type="match status" value="1"/>
</dbReference>
<reference evidence="8 9" key="1">
    <citation type="submission" date="2023-08" db="EMBL/GenBank/DDBJ databases">
        <title>A Necator americanus chromosomal reference genome.</title>
        <authorList>
            <person name="Ilik V."/>
            <person name="Petrzelkova K.J."/>
            <person name="Pardy F."/>
            <person name="Fuh T."/>
            <person name="Niatou-Singa F.S."/>
            <person name="Gouil Q."/>
            <person name="Baker L."/>
            <person name="Ritchie M.E."/>
            <person name="Jex A.R."/>
            <person name="Gazzola D."/>
            <person name="Li H."/>
            <person name="Toshio Fujiwara R."/>
            <person name="Zhan B."/>
            <person name="Aroian R.V."/>
            <person name="Pafco B."/>
            <person name="Schwarz E.M."/>
        </authorList>
    </citation>
    <scope>NUCLEOTIDE SEQUENCE [LARGE SCALE GENOMIC DNA]</scope>
    <source>
        <strain evidence="8 9">Aroian</strain>
        <tissue evidence="8">Whole animal</tissue>
    </source>
</reference>
<feature type="domain" description="ANKLE2 third alpha/beta" evidence="7">
    <location>
        <begin position="793"/>
        <end position="890"/>
    </location>
</feature>
<feature type="region of interest" description="Disordered" evidence="6">
    <location>
        <begin position="940"/>
        <end position="965"/>
    </location>
</feature>
<dbReference type="SUPFAM" id="SSF48403">
    <property type="entry name" value="Ankyrin repeat"/>
    <property type="match status" value="1"/>
</dbReference>
<dbReference type="Proteomes" id="UP001303046">
    <property type="component" value="Unassembled WGS sequence"/>
</dbReference>